<evidence type="ECO:0000256" key="1">
    <source>
        <dbReference type="ARBA" id="ARBA00004613"/>
    </source>
</evidence>
<keyword evidence="4" id="KW-1015">Disulfide bond</keyword>
<dbReference type="Pfam" id="PF14704">
    <property type="entry name" value="DERM"/>
    <property type="match status" value="1"/>
</dbReference>
<feature type="region of interest" description="Disordered" evidence="5">
    <location>
        <begin position="1"/>
        <end position="76"/>
    </location>
</feature>
<evidence type="ECO:0000256" key="4">
    <source>
        <dbReference type="ARBA" id="ARBA00023157"/>
    </source>
</evidence>
<evidence type="ECO:0000256" key="2">
    <source>
        <dbReference type="ARBA" id="ARBA00008712"/>
    </source>
</evidence>
<dbReference type="PANTHER" id="PTHR15040">
    <property type="entry name" value="DERMATOPONTIN-RELATED"/>
    <property type="match status" value="1"/>
</dbReference>
<organism evidence="6">
    <name type="scientific">Ditylum brightwellii</name>
    <dbReference type="NCBI Taxonomy" id="49249"/>
    <lineage>
        <taxon>Eukaryota</taxon>
        <taxon>Sar</taxon>
        <taxon>Stramenopiles</taxon>
        <taxon>Ochrophyta</taxon>
        <taxon>Bacillariophyta</taxon>
        <taxon>Mediophyceae</taxon>
        <taxon>Lithodesmiophycidae</taxon>
        <taxon>Lithodesmiales</taxon>
        <taxon>Lithodesmiaceae</taxon>
        <taxon>Ditylum</taxon>
    </lineage>
</organism>
<evidence type="ECO:0000256" key="5">
    <source>
        <dbReference type="SAM" id="MobiDB-lite"/>
    </source>
</evidence>
<reference evidence="6" key="1">
    <citation type="submission" date="2021-01" db="EMBL/GenBank/DDBJ databases">
        <authorList>
            <person name="Corre E."/>
            <person name="Pelletier E."/>
            <person name="Niang G."/>
            <person name="Scheremetjew M."/>
            <person name="Finn R."/>
            <person name="Kale V."/>
            <person name="Holt S."/>
            <person name="Cochrane G."/>
            <person name="Meng A."/>
            <person name="Brown T."/>
            <person name="Cohen L."/>
        </authorList>
    </citation>
    <scope>NUCLEOTIDE SEQUENCE</scope>
    <source>
        <strain evidence="6">Pop2</strain>
    </source>
</reference>
<name>A0A7S2EVG7_9STRA</name>
<comment type="subcellular location">
    <subcellularLocation>
        <location evidence="1">Secreted</location>
    </subcellularLocation>
</comment>
<evidence type="ECO:0000256" key="3">
    <source>
        <dbReference type="ARBA" id="ARBA00022525"/>
    </source>
</evidence>
<gene>
    <name evidence="6" type="ORF">DBRI1063_LOCUS25405</name>
</gene>
<dbReference type="GO" id="GO:0005615">
    <property type="term" value="C:extracellular space"/>
    <property type="evidence" value="ECO:0007669"/>
    <property type="project" value="TreeGrafter"/>
</dbReference>
<keyword evidence="3" id="KW-0964">Secreted</keyword>
<dbReference type="GO" id="GO:0031012">
    <property type="term" value="C:extracellular matrix"/>
    <property type="evidence" value="ECO:0007669"/>
    <property type="project" value="TreeGrafter"/>
</dbReference>
<dbReference type="GO" id="GO:0030199">
    <property type="term" value="P:collagen fibril organization"/>
    <property type="evidence" value="ECO:0007669"/>
    <property type="project" value="TreeGrafter"/>
</dbReference>
<comment type="similarity">
    <text evidence="2">Belongs to the dermatopontin family.</text>
</comment>
<evidence type="ECO:0000313" key="6">
    <source>
        <dbReference type="EMBL" id="CAD9358200.1"/>
    </source>
</evidence>
<sequence>MPSSEPSSMPSSMPSSLPSSEPSFEPSVTPSSVPTMGPSSMPSAMSSSIPSLKPSSMPSLEPSLLPSAMPSSLPSKPLPSDELTTYGWTNYINEHDGILDFKASHNGNIGVISGVSSTHDNHYEDRRFKFKVSVPVTYARLIDTAKFVHSSYDEEVYVSCPKDMALTHIWSKHDDHYEDRIWRHTCGKFEGWQVDMCHWEADYVNGYDEDVNFVCSDEGASNNRIIAGVKSIHDNHYEDRIFKYKCCTMKRAPLPPY</sequence>
<dbReference type="PANTHER" id="PTHR15040:SF1">
    <property type="entry name" value="DERMATOPONTIN-LIKE ISOFORM X1"/>
    <property type="match status" value="1"/>
</dbReference>
<dbReference type="InterPro" id="IPR026645">
    <property type="entry name" value="Dermatopontin"/>
</dbReference>
<proteinExistence type="inferred from homology"/>
<dbReference type="AlphaFoldDB" id="A0A7S2EVG7"/>
<dbReference type="EMBL" id="HBGN01039707">
    <property type="protein sequence ID" value="CAD9358200.1"/>
    <property type="molecule type" value="Transcribed_RNA"/>
</dbReference>
<accession>A0A7S2EVG7</accession>
<protein>
    <submittedName>
        <fullName evidence="6">Uncharacterized protein</fullName>
    </submittedName>
</protein>